<organism evidence="9 10">
    <name type="scientific">Croceimicrobium hydrocarbonivorans</name>
    <dbReference type="NCBI Taxonomy" id="2761580"/>
    <lineage>
        <taxon>Bacteria</taxon>
        <taxon>Pseudomonadati</taxon>
        <taxon>Bacteroidota</taxon>
        <taxon>Flavobacteriia</taxon>
        <taxon>Flavobacteriales</taxon>
        <taxon>Owenweeksiaceae</taxon>
        <taxon>Croceimicrobium</taxon>
    </lineage>
</organism>
<dbReference type="EMBL" id="CP060139">
    <property type="protein sequence ID" value="QNR24219.1"/>
    <property type="molecule type" value="Genomic_DNA"/>
</dbReference>
<evidence type="ECO:0000256" key="2">
    <source>
        <dbReference type="ARBA" id="ARBA00007613"/>
    </source>
</evidence>
<dbReference type="SUPFAM" id="SSF56954">
    <property type="entry name" value="Outer membrane efflux proteins (OEP)"/>
    <property type="match status" value="1"/>
</dbReference>
<evidence type="ECO:0000256" key="4">
    <source>
        <dbReference type="ARBA" id="ARBA00022452"/>
    </source>
</evidence>
<feature type="chain" id="PRO_5028873510" evidence="8">
    <location>
        <begin position="19"/>
        <end position="407"/>
    </location>
</feature>
<accession>A0A7H0VES1</accession>
<keyword evidence="7" id="KW-0998">Cell outer membrane</keyword>
<dbReference type="GO" id="GO:0015288">
    <property type="term" value="F:porin activity"/>
    <property type="evidence" value="ECO:0007669"/>
    <property type="project" value="TreeGrafter"/>
</dbReference>
<dbReference type="GO" id="GO:1990281">
    <property type="term" value="C:efflux pump complex"/>
    <property type="evidence" value="ECO:0007669"/>
    <property type="project" value="TreeGrafter"/>
</dbReference>
<evidence type="ECO:0000256" key="6">
    <source>
        <dbReference type="ARBA" id="ARBA00023136"/>
    </source>
</evidence>
<feature type="signal peptide" evidence="8">
    <location>
        <begin position="1"/>
        <end position="18"/>
    </location>
</feature>
<dbReference type="AlphaFoldDB" id="A0A7H0VES1"/>
<comment type="subcellular location">
    <subcellularLocation>
        <location evidence="1">Cell outer membrane</location>
    </subcellularLocation>
</comment>
<keyword evidence="5" id="KW-0812">Transmembrane</keyword>
<comment type="similarity">
    <text evidence="2">Belongs to the outer membrane factor (OMF) (TC 1.B.17) family.</text>
</comment>
<dbReference type="GO" id="GO:0015562">
    <property type="term" value="F:efflux transmembrane transporter activity"/>
    <property type="evidence" value="ECO:0007669"/>
    <property type="project" value="InterPro"/>
</dbReference>
<keyword evidence="8" id="KW-0732">Signal</keyword>
<keyword evidence="10" id="KW-1185">Reference proteome</keyword>
<sequence length="407" mass="46275">MKILSIILILGFSLTGHAQSLAAYQKIAAENNPGLQAQYKQFEASLQRIVQSSSLPDPQLSMGYFLVPIETRVGPQQARISLSQMFPWFGTLKAKEQVASLQAEAEYQKFLEFRNQLYYQVQAAFFPLYEQQRSLLFEKENQQLLQSLKALATLKFQNNEAALVDVLRVEMRLKDSQSRIEILIAEQKALASGFNRLLNRADSSSIEIPDSLNYPTIMLNYRRDSLFVNQPRLQELDLQIKGSAAAEKVARKQALPNIGLGLDYMFIDPSNNAISNSGQDAIMPMLSISLPIFRAKYQAAEAEAQLKQESYRLQKEELSNKLSSSYEQAWFKLQKQGDLMRLYRQQIQISKQSLELLYTAYSNSGKDFEELLRMQQQILEYQNKLSSAQAAYGVALAELDYLTAKSL</sequence>
<dbReference type="Pfam" id="PF02321">
    <property type="entry name" value="OEP"/>
    <property type="match status" value="1"/>
</dbReference>
<keyword evidence="3" id="KW-0813">Transport</keyword>
<reference evidence="9 10" key="1">
    <citation type="submission" date="2020-08" db="EMBL/GenBank/DDBJ databases">
        <title>Croceimicrobium hydrocarbonivorans gen. nov., sp. nov., a novel marine bacterium isolated from a bacterial consortium that degrades polyethylene terephthalate.</title>
        <authorList>
            <person name="Liu R."/>
        </authorList>
    </citation>
    <scope>NUCLEOTIDE SEQUENCE [LARGE SCALE GENOMIC DNA]</scope>
    <source>
        <strain evidence="9 10">A20-9</strain>
    </source>
</reference>
<evidence type="ECO:0000256" key="5">
    <source>
        <dbReference type="ARBA" id="ARBA00022692"/>
    </source>
</evidence>
<evidence type="ECO:0000313" key="10">
    <source>
        <dbReference type="Proteomes" id="UP000516305"/>
    </source>
</evidence>
<dbReference type="InterPro" id="IPR051906">
    <property type="entry name" value="TolC-like"/>
</dbReference>
<dbReference type="Gene3D" id="1.20.1600.10">
    <property type="entry name" value="Outer membrane efflux proteins (OEP)"/>
    <property type="match status" value="1"/>
</dbReference>
<evidence type="ECO:0000313" key="9">
    <source>
        <dbReference type="EMBL" id="QNR24219.1"/>
    </source>
</evidence>
<evidence type="ECO:0000256" key="3">
    <source>
        <dbReference type="ARBA" id="ARBA00022448"/>
    </source>
</evidence>
<gene>
    <name evidence="9" type="ORF">H4K34_17900</name>
</gene>
<dbReference type="InterPro" id="IPR003423">
    <property type="entry name" value="OMP_efflux"/>
</dbReference>
<keyword evidence="6" id="KW-0472">Membrane</keyword>
<dbReference type="RefSeq" id="WP_210758748.1">
    <property type="nucleotide sequence ID" value="NZ_CP060139.1"/>
</dbReference>
<protein>
    <submittedName>
        <fullName evidence="9">TolC family protein</fullName>
    </submittedName>
</protein>
<dbReference type="PANTHER" id="PTHR30026">
    <property type="entry name" value="OUTER MEMBRANE PROTEIN TOLC"/>
    <property type="match status" value="1"/>
</dbReference>
<name>A0A7H0VES1_9FLAO</name>
<keyword evidence="4" id="KW-1134">Transmembrane beta strand</keyword>
<evidence type="ECO:0000256" key="8">
    <source>
        <dbReference type="SAM" id="SignalP"/>
    </source>
</evidence>
<evidence type="ECO:0000256" key="7">
    <source>
        <dbReference type="ARBA" id="ARBA00023237"/>
    </source>
</evidence>
<dbReference type="GO" id="GO:0009279">
    <property type="term" value="C:cell outer membrane"/>
    <property type="evidence" value="ECO:0007669"/>
    <property type="project" value="UniProtKB-SubCell"/>
</dbReference>
<dbReference type="Proteomes" id="UP000516305">
    <property type="component" value="Chromosome"/>
</dbReference>
<evidence type="ECO:0000256" key="1">
    <source>
        <dbReference type="ARBA" id="ARBA00004442"/>
    </source>
</evidence>
<dbReference type="PANTHER" id="PTHR30026:SF21">
    <property type="entry name" value="SLR1270 PROTEIN"/>
    <property type="match status" value="1"/>
</dbReference>
<proteinExistence type="inferred from homology"/>
<dbReference type="KEGG" id="chyd:H4K34_17900"/>